<dbReference type="PANTHER" id="PTHR24184:SF11">
    <property type="entry name" value="ANKYRIN REPEAT AND SOCS BOX CONTAINING 3"/>
    <property type="match status" value="1"/>
</dbReference>
<feature type="repeat" description="ANK" evidence="6">
    <location>
        <begin position="221"/>
        <end position="253"/>
    </location>
</feature>
<comment type="subcellular location">
    <subcellularLocation>
        <location evidence="1">Membrane</location>
        <topology evidence="1">Multi-pass membrane protein</topology>
    </subcellularLocation>
</comment>
<feature type="region of interest" description="Disordered" evidence="7">
    <location>
        <begin position="994"/>
        <end position="1022"/>
    </location>
</feature>
<accession>D8LMJ3</accession>
<dbReference type="GO" id="GO:0016020">
    <property type="term" value="C:membrane"/>
    <property type="evidence" value="ECO:0007669"/>
    <property type="project" value="UniProtKB-SubCell"/>
</dbReference>
<dbReference type="EMBL" id="FN648596">
    <property type="protein sequence ID" value="CBN77603.1"/>
    <property type="molecule type" value="Genomic_DNA"/>
</dbReference>
<keyword evidence="6" id="KW-0040">ANK repeat</keyword>
<evidence type="ECO:0000256" key="3">
    <source>
        <dbReference type="ARBA" id="ARBA00022692"/>
    </source>
</evidence>
<evidence type="ECO:0000256" key="7">
    <source>
        <dbReference type="SAM" id="MobiDB-lite"/>
    </source>
</evidence>
<dbReference type="eggNOG" id="KOG0507">
    <property type="taxonomic scope" value="Eukaryota"/>
</dbReference>
<gene>
    <name evidence="10" type="ORF">Esi_0004_0243</name>
</gene>
<dbReference type="OrthoDB" id="10057496at2759"/>
<feature type="region of interest" description="Disordered" evidence="7">
    <location>
        <begin position="1751"/>
        <end position="1773"/>
    </location>
</feature>
<evidence type="ECO:0000313" key="10">
    <source>
        <dbReference type="EMBL" id="CBN77603.1"/>
    </source>
</evidence>
<keyword evidence="3 8" id="KW-0812">Transmembrane</keyword>
<evidence type="ECO:0000259" key="9">
    <source>
        <dbReference type="Pfam" id="PF20519"/>
    </source>
</evidence>
<evidence type="ECO:0000256" key="6">
    <source>
        <dbReference type="PROSITE-ProRule" id="PRU00023"/>
    </source>
</evidence>
<dbReference type="InterPro" id="IPR036770">
    <property type="entry name" value="Ankyrin_rpt-contain_sf"/>
</dbReference>
<feature type="compositionally biased region" description="Gly residues" evidence="7">
    <location>
        <begin position="294"/>
        <end position="303"/>
    </location>
</feature>
<dbReference type="PANTHER" id="PTHR24184">
    <property type="entry name" value="SI:CH211-189E2.2"/>
    <property type="match status" value="1"/>
</dbReference>
<feature type="region of interest" description="Disordered" evidence="7">
    <location>
        <begin position="1424"/>
        <end position="1450"/>
    </location>
</feature>
<feature type="repeat" description="ANK" evidence="6">
    <location>
        <begin position="381"/>
        <end position="413"/>
    </location>
</feature>
<dbReference type="PROSITE" id="PS50088">
    <property type="entry name" value="ANK_REPEAT"/>
    <property type="match status" value="3"/>
</dbReference>
<feature type="transmembrane region" description="Helical" evidence="8">
    <location>
        <begin position="808"/>
        <end position="833"/>
    </location>
</feature>
<feature type="transmembrane region" description="Helical" evidence="8">
    <location>
        <begin position="528"/>
        <end position="548"/>
    </location>
</feature>
<dbReference type="InterPro" id="IPR046791">
    <property type="entry name" value="Polycystin_dom"/>
</dbReference>
<dbReference type="SMART" id="SM00248">
    <property type="entry name" value="ANK"/>
    <property type="match status" value="6"/>
</dbReference>
<feature type="compositionally biased region" description="Basic residues" evidence="7">
    <location>
        <begin position="957"/>
        <end position="967"/>
    </location>
</feature>
<name>D8LMJ3_ECTSI</name>
<feature type="compositionally biased region" description="Low complexity" evidence="7">
    <location>
        <begin position="1432"/>
        <end position="1441"/>
    </location>
</feature>
<feature type="transmembrane region" description="Helical" evidence="8">
    <location>
        <begin position="779"/>
        <end position="796"/>
    </location>
</feature>
<feature type="domain" description="Polycystin" evidence="9">
    <location>
        <begin position="575"/>
        <end position="731"/>
    </location>
</feature>
<evidence type="ECO:0000313" key="11">
    <source>
        <dbReference type="Proteomes" id="UP000002630"/>
    </source>
</evidence>
<feature type="compositionally biased region" description="Basic and acidic residues" evidence="7">
    <location>
        <begin position="968"/>
        <end position="977"/>
    </location>
</feature>
<keyword evidence="4 8" id="KW-1133">Transmembrane helix</keyword>
<feature type="region of interest" description="Disordered" evidence="7">
    <location>
        <begin position="1281"/>
        <end position="1317"/>
    </location>
</feature>
<evidence type="ECO:0000256" key="2">
    <source>
        <dbReference type="ARBA" id="ARBA00007200"/>
    </source>
</evidence>
<dbReference type="Gene3D" id="1.25.40.20">
    <property type="entry name" value="Ankyrin repeat-containing domain"/>
    <property type="match status" value="3"/>
</dbReference>
<feature type="region of interest" description="Disordered" evidence="7">
    <location>
        <begin position="1466"/>
        <end position="1689"/>
    </location>
</feature>
<dbReference type="PROSITE" id="PS50297">
    <property type="entry name" value="ANK_REP_REGION"/>
    <property type="match status" value="2"/>
</dbReference>
<evidence type="ECO:0000256" key="1">
    <source>
        <dbReference type="ARBA" id="ARBA00004141"/>
    </source>
</evidence>
<proteinExistence type="inferred from homology"/>
<feature type="compositionally biased region" description="Basic and acidic residues" evidence="7">
    <location>
        <begin position="1011"/>
        <end position="1022"/>
    </location>
</feature>
<keyword evidence="5 8" id="KW-0472">Membrane</keyword>
<dbReference type="EMBL" id="FN649728">
    <property type="protein sequence ID" value="CBN77603.1"/>
    <property type="molecule type" value="Genomic_DNA"/>
</dbReference>
<dbReference type="eggNOG" id="KOG3599">
    <property type="taxonomic scope" value="Eukaryota"/>
</dbReference>
<feature type="transmembrane region" description="Helical" evidence="8">
    <location>
        <begin position="898"/>
        <end position="920"/>
    </location>
</feature>
<reference evidence="10 11" key="1">
    <citation type="journal article" date="2010" name="Nature">
        <title>The Ectocarpus genome and the independent evolution of multicellularity in brown algae.</title>
        <authorList>
            <person name="Cock J.M."/>
            <person name="Sterck L."/>
            <person name="Rouze P."/>
            <person name="Scornet D."/>
            <person name="Allen A.E."/>
            <person name="Amoutzias G."/>
            <person name="Anthouard V."/>
            <person name="Artiguenave F."/>
            <person name="Aury J.M."/>
            <person name="Badger J.H."/>
            <person name="Beszteri B."/>
            <person name="Billiau K."/>
            <person name="Bonnet E."/>
            <person name="Bothwell J.H."/>
            <person name="Bowler C."/>
            <person name="Boyen C."/>
            <person name="Brownlee C."/>
            <person name="Carrano C.J."/>
            <person name="Charrier B."/>
            <person name="Cho G.Y."/>
            <person name="Coelho S.M."/>
            <person name="Collen J."/>
            <person name="Corre E."/>
            <person name="Da Silva C."/>
            <person name="Delage L."/>
            <person name="Delaroque N."/>
            <person name="Dittami S.M."/>
            <person name="Doulbeau S."/>
            <person name="Elias M."/>
            <person name="Farnham G."/>
            <person name="Gachon C.M."/>
            <person name="Gschloessl B."/>
            <person name="Heesch S."/>
            <person name="Jabbari K."/>
            <person name="Jubin C."/>
            <person name="Kawai H."/>
            <person name="Kimura K."/>
            <person name="Kloareg B."/>
            <person name="Kupper F.C."/>
            <person name="Lang D."/>
            <person name="Le Bail A."/>
            <person name="Leblanc C."/>
            <person name="Lerouge P."/>
            <person name="Lohr M."/>
            <person name="Lopez P.J."/>
            <person name="Martens C."/>
            <person name="Maumus F."/>
            <person name="Michel G."/>
            <person name="Miranda-Saavedra D."/>
            <person name="Morales J."/>
            <person name="Moreau H."/>
            <person name="Motomura T."/>
            <person name="Nagasato C."/>
            <person name="Napoli C.A."/>
            <person name="Nelson D.R."/>
            <person name="Nyvall-Collen P."/>
            <person name="Peters A.F."/>
            <person name="Pommier C."/>
            <person name="Potin P."/>
            <person name="Poulain J."/>
            <person name="Quesneville H."/>
            <person name="Read B."/>
            <person name="Rensing S.A."/>
            <person name="Ritter A."/>
            <person name="Rousvoal S."/>
            <person name="Samanta M."/>
            <person name="Samson G."/>
            <person name="Schroeder D.C."/>
            <person name="Segurens B."/>
            <person name="Strittmatter M."/>
            <person name="Tonon T."/>
            <person name="Tregear J.W."/>
            <person name="Valentin K."/>
            <person name="von Dassow P."/>
            <person name="Yamagishi T."/>
            <person name="Van de Peer Y."/>
            <person name="Wincker P."/>
        </authorList>
    </citation>
    <scope>NUCLEOTIDE SEQUENCE [LARGE SCALE GENOMIC DNA]</scope>
    <source>
        <strain evidence="11">Ec32 / CCAP1310/4</strain>
    </source>
</reference>
<dbReference type="Pfam" id="PF12796">
    <property type="entry name" value="Ank_2"/>
    <property type="match status" value="2"/>
</dbReference>
<evidence type="ECO:0000256" key="8">
    <source>
        <dbReference type="SAM" id="Phobius"/>
    </source>
</evidence>
<dbReference type="Pfam" id="PF20519">
    <property type="entry name" value="Polycystin_dom"/>
    <property type="match status" value="1"/>
</dbReference>
<comment type="similarity">
    <text evidence="2">Belongs to the polycystin family.</text>
</comment>
<evidence type="ECO:0000256" key="5">
    <source>
        <dbReference type="ARBA" id="ARBA00023136"/>
    </source>
</evidence>
<dbReference type="Proteomes" id="UP000002630">
    <property type="component" value="Linkage Group LG03"/>
</dbReference>
<feature type="repeat" description="ANK" evidence="6">
    <location>
        <begin position="346"/>
        <end position="380"/>
    </location>
</feature>
<evidence type="ECO:0000256" key="4">
    <source>
        <dbReference type="ARBA" id="ARBA00022989"/>
    </source>
</evidence>
<keyword evidence="11" id="KW-1185">Reference proteome</keyword>
<dbReference type="InterPro" id="IPR002110">
    <property type="entry name" value="Ankyrin_rpt"/>
</dbReference>
<organism evidence="10 11">
    <name type="scientific">Ectocarpus siliculosus</name>
    <name type="common">Brown alga</name>
    <name type="synonym">Conferva siliculosa</name>
    <dbReference type="NCBI Taxonomy" id="2880"/>
    <lineage>
        <taxon>Eukaryota</taxon>
        <taxon>Sar</taxon>
        <taxon>Stramenopiles</taxon>
        <taxon>Ochrophyta</taxon>
        <taxon>PX clade</taxon>
        <taxon>Phaeophyceae</taxon>
        <taxon>Ectocarpales</taxon>
        <taxon>Ectocarpaceae</taxon>
        <taxon>Ectocarpus</taxon>
    </lineage>
</organism>
<feature type="region of interest" description="Disordered" evidence="7">
    <location>
        <begin position="1"/>
        <end position="42"/>
    </location>
</feature>
<dbReference type="InParanoid" id="D8LMJ3"/>
<feature type="region of interest" description="Disordered" evidence="7">
    <location>
        <begin position="954"/>
        <end position="979"/>
    </location>
</feature>
<feature type="region of interest" description="Disordered" evidence="7">
    <location>
        <begin position="289"/>
        <end position="328"/>
    </location>
</feature>
<feature type="compositionally biased region" description="Polar residues" evidence="7">
    <location>
        <begin position="1621"/>
        <end position="1639"/>
    </location>
</feature>
<sequence length="1929" mass="207658">MSRHGYDGQPGQDRVSPVPGLTTAHQNASASREPSRPRSLNRRRVSYGSQLSGSLQAGAPDTRAYATRVRTGGSSSSGFGIEGGALQGNKDGHGLKFLGSLSDVFGDEMVEVYLGSFHQQALISEAKKVLSQPRNRGLGVELVAGVAAVGVGRNSIGAVITTSRPYKKVTLEMSASMSERECPDPKGYISTTLAVIEDAMGVSNLFVLDLCDTTNAQDPRDGRTSLMTAVLDNNEMLVERLLVEGVDIAVTDTLNRTALLHSVISKHDAITQLLLAHHSELVRNRLNSARKLRGGGGGGGGRDPGTTEDGNKRSSSFRLFRHPSGGGGLTSAVSDLQAMLDQRDFSGKAALHHAVADTEERHQVVQNLLTAKSQVNIRDARGNSPLHIACQHGHIHIVKTLIIYSANSGSKNEELMTPLHIASLNLRMKIVSVLLKENQGGMVTAEDARGWTPLHYACRALAMSESSTSCTAQAGLNLMREGAEDARQRLVYQQSKQRYHAGRSIFSSARVQEAVHEEWIQGGHRIRALRVLLLYLVYLVVFTLCSVLNSGRNMPHGYHLTIWYEGDTLVNSQGWNAVSILGQPRLSQWRTASDSCETWPLILAEEELSSNSSKFCFTDYCGEDSGATALCHAASMDARPFGPNFKYEYVPDAHKDKIKGSFGVYGPGAFVHYIPTVDRGLAESGMEELEADGWIDESSRAVSLELAIHSFSGRKLMYVRILIELPAEGGVPLTHPSYVTFSTFNSFHTLRNIMLGPRGAQYYWLQLGHDGGGITGDRLTFLAELALLVLVLVNIGKERMELRRQGPYYFLAVTNLLDIVLIVGHGVLFYIVVAKSTAVADLDLVDDQETDIRYTLLGELEFLMKSISSAVATQYPETLGEFTFDDIRAENLYQSWRYSFTALFTVLVVVIMLNLLVSLLNDLYEELKSLATADWCRAQATAIYMNARWHSQQQRQQRLHQRNKRRERNSTSRRDGLRWCPKFPSLPRWLAGLDSHPAGAGPTTHQAASGDSERPSSEGDKGIEQMQARQLLRLKEKAATLGRDHLELASRAEGVEAAAVLASITDALDIWDRHSLHAADKGETSPLPPVEALRKLRQLLMDGEQRGNCGGKNQPTHVCRTLLRANILMSLAGIISADGRRTHVRHSFAHFPGRRFSASAQPHGTFPRLFGVGEALRSSMTSVRQWVSNLTGSLTSSGTERRQSWNEARKLSIKIARVLVEFPLSPAAADGDSSAAAGQENNTAHQKVEQLRVARFGGPINGRSGHHHYHDQGAAANTNTATRAPVAPGGTTNPTTSKVQHRNRKSSGACLSPAEPGNGYGGWWGEGDEVLRTMGGGFLTIACLSTLSRAIPSPATRPAAGAPSTPHGSGTFTNHHHKLPHHHSNDVKEVFGQYEVSQEVSDLLLLLAALFRLGSPPSQVPGMISATLGRVSPSSPTTAPAPGGGAVNEVLPPTVTEVEAALAAGKATASRRRRSSFAVAPPLSRPAQQDRSKSARTGGVKGRLGGTEEEVARGGGNSAKHDPESKQTQSERSVVFQGLGNGGGEAGSRLARMARPRQARSSSMRAAIETPPLTPSSFPGRGGGRGPGPATSAVPMSSSLLPSDEAPSERMVMSEPRRQNSHQGMWPSNANSSRGSFASSPRLERTPQRYSGAPSRVGVAAREGQARRSGIHRVSNGLHVKSRQSLATGEERRIPAEAFEMCGGGNFAVYLAACCKSLNCESGRYERGFETLAHLALREAHPLLLSSSSYRRPGGESVKKGGGATKRQRWKGPVEVARSRKNVAWWTTGQEGPRRGNGGPVGDTSPTMHSNALFGSASDEDGVGAVDISTVAVARRAQHLPILLTGIIRNHFLTQVSHRSSCMRMGAALAYQVSVGGVFLGGVGCPSDSDGAEALVDAGMVVVLMRVASAAVKPPSLMSSGANAAERGR</sequence>
<dbReference type="STRING" id="2880.D8LMJ3"/>
<dbReference type="SUPFAM" id="SSF48403">
    <property type="entry name" value="Ankyrin repeat"/>
    <property type="match status" value="1"/>
</dbReference>
<protein>
    <submittedName>
        <fullName evidence="10">Ankyrin repeat domain protein</fullName>
    </submittedName>
</protein>